<keyword evidence="2" id="KW-1185">Reference proteome</keyword>
<dbReference type="EMBL" id="KQ435719">
    <property type="protein sequence ID" value="KOX78882.1"/>
    <property type="molecule type" value="Genomic_DNA"/>
</dbReference>
<proteinExistence type="predicted"/>
<gene>
    <name evidence="1" type="ORF">WN51_08641</name>
</gene>
<sequence>MEEKFATQQCTSFHSSTVVFLSNIFSAFNTLIVCHMVTAGVTQKSLFRCNANATKISDWLIWVTFETEFGINFVLISVLMDVDFSDLLRDRNSAQRDKLSFGSKNLYEKEKKKKTSSSIIRYALVLVFDEVTIGSRLGGSSSLYATYAIAVEAPLGRLSSNYFNTTLTIRDVCLQPLIVELGIARFSTNALHGTIEKRYVAVKEVNVISICINNAKTVTQKECRVENCDTIGRMLDRPQTSYVHKHPNTLAGNTLMILFEDNPRQGKCNVQFIIFQIHIFSYTQYYKVDIKFVYTKDFVAEVLRLIRGVELSL</sequence>
<dbReference type="Proteomes" id="UP000053105">
    <property type="component" value="Unassembled WGS sequence"/>
</dbReference>
<evidence type="ECO:0000313" key="1">
    <source>
        <dbReference type="EMBL" id="KOX78882.1"/>
    </source>
</evidence>
<evidence type="ECO:0000313" key="2">
    <source>
        <dbReference type="Proteomes" id="UP000053105"/>
    </source>
</evidence>
<accession>A0A0N0U771</accession>
<reference evidence="1 2" key="1">
    <citation type="submission" date="2015-07" db="EMBL/GenBank/DDBJ databases">
        <title>The genome of Melipona quadrifasciata.</title>
        <authorList>
            <person name="Pan H."/>
            <person name="Kapheim K."/>
        </authorList>
    </citation>
    <scope>NUCLEOTIDE SEQUENCE [LARGE SCALE GENOMIC DNA]</scope>
    <source>
        <strain evidence="1">0111107301</strain>
        <tissue evidence="1">Whole body</tissue>
    </source>
</reference>
<dbReference type="AlphaFoldDB" id="A0A0N0U771"/>
<organism evidence="1 2">
    <name type="scientific">Melipona quadrifasciata</name>
    <dbReference type="NCBI Taxonomy" id="166423"/>
    <lineage>
        <taxon>Eukaryota</taxon>
        <taxon>Metazoa</taxon>
        <taxon>Ecdysozoa</taxon>
        <taxon>Arthropoda</taxon>
        <taxon>Hexapoda</taxon>
        <taxon>Insecta</taxon>
        <taxon>Pterygota</taxon>
        <taxon>Neoptera</taxon>
        <taxon>Endopterygota</taxon>
        <taxon>Hymenoptera</taxon>
        <taxon>Apocrita</taxon>
        <taxon>Aculeata</taxon>
        <taxon>Apoidea</taxon>
        <taxon>Anthophila</taxon>
        <taxon>Apidae</taxon>
        <taxon>Melipona</taxon>
    </lineage>
</organism>
<protein>
    <submittedName>
        <fullName evidence="1">Uncharacterized protein</fullName>
    </submittedName>
</protein>
<name>A0A0N0U771_9HYME</name>